<keyword evidence="3" id="KW-1185">Reference proteome</keyword>
<organism evidence="3">
    <name type="scientific">Caenorhabditis brenneri</name>
    <name type="common">Nematode worm</name>
    <dbReference type="NCBI Taxonomy" id="135651"/>
    <lineage>
        <taxon>Eukaryota</taxon>
        <taxon>Metazoa</taxon>
        <taxon>Ecdysozoa</taxon>
        <taxon>Nematoda</taxon>
        <taxon>Chromadorea</taxon>
        <taxon>Rhabditida</taxon>
        <taxon>Rhabditina</taxon>
        <taxon>Rhabditomorpha</taxon>
        <taxon>Rhabditoidea</taxon>
        <taxon>Rhabditidae</taxon>
        <taxon>Peloderinae</taxon>
        <taxon>Caenorhabditis</taxon>
    </lineage>
</organism>
<feature type="transmembrane region" description="Helical" evidence="1">
    <location>
        <begin position="65"/>
        <end position="88"/>
    </location>
</feature>
<sequence length="94" mass="10953">MSGPLGRKIQFHDGRALAEVLDCTKLLEQTFSRIKKPLALNDAVPQNFDELSDNVKNMALEVLCFYLFPIVSFFLCIQKLIVIFRCLFFRIRHF</sequence>
<name>G0MW35_CAEBE</name>
<proteinExistence type="predicted"/>
<keyword evidence="1" id="KW-0472">Membrane</keyword>
<dbReference type="InParanoid" id="G0MW35"/>
<reference evidence="3" key="1">
    <citation type="submission" date="2011-07" db="EMBL/GenBank/DDBJ databases">
        <authorList>
            <consortium name="Caenorhabditis brenneri Sequencing and Analysis Consortium"/>
            <person name="Wilson R.K."/>
        </authorList>
    </citation>
    <scope>NUCLEOTIDE SEQUENCE [LARGE SCALE GENOMIC DNA]</scope>
    <source>
        <strain evidence="3">PB2801</strain>
    </source>
</reference>
<evidence type="ECO:0000256" key="1">
    <source>
        <dbReference type="SAM" id="Phobius"/>
    </source>
</evidence>
<dbReference type="EMBL" id="GL379815">
    <property type="protein sequence ID" value="EGT45256.1"/>
    <property type="molecule type" value="Genomic_DNA"/>
</dbReference>
<evidence type="ECO:0000313" key="2">
    <source>
        <dbReference type="EMBL" id="EGT45256.1"/>
    </source>
</evidence>
<dbReference type="Proteomes" id="UP000008068">
    <property type="component" value="Unassembled WGS sequence"/>
</dbReference>
<evidence type="ECO:0000313" key="3">
    <source>
        <dbReference type="Proteomes" id="UP000008068"/>
    </source>
</evidence>
<dbReference type="OrthoDB" id="1047842at2759"/>
<dbReference type="AlphaFoldDB" id="G0MW35"/>
<protein>
    <submittedName>
        <fullName evidence="2">Uncharacterized protein</fullName>
    </submittedName>
</protein>
<gene>
    <name evidence="2" type="ORF">CAEBREN_05206</name>
</gene>
<keyword evidence="1" id="KW-1133">Transmembrane helix</keyword>
<dbReference type="HOGENOM" id="CLU_2388148_0_0_1"/>
<keyword evidence="1" id="KW-0812">Transmembrane</keyword>
<accession>G0MW35</accession>